<dbReference type="EMBL" id="CALOZG010000001">
    <property type="protein sequence ID" value="CAH3921380.1"/>
    <property type="molecule type" value="Genomic_DNA"/>
</dbReference>
<keyword evidence="2" id="KW-1185">Reference proteome</keyword>
<organism evidence="1 2">
    <name type="scientific">Pieris brassicae</name>
    <name type="common">White butterfly</name>
    <name type="synonym">Large white butterfly</name>
    <dbReference type="NCBI Taxonomy" id="7116"/>
    <lineage>
        <taxon>Eukaryota</taxon>
        <taxon>Metazoa</taxon>
        <taxon>Ecdysozoa</taxon>
        <taxon>Arthropoda</taxon>
        <taxon>Hexapoda</taxon>
        <taxon>Insecta</taxon>
        <taxon>Pterygota</taxon>
        <taxon>Neoptera</taxon>
        <taxon>Endopterygota</taxon>
        <taxon>Lepidoptera</taxon>
        <taxon>Glossata</taxon>
        <taxon>Ditrysia</taxon>
        <taxon>Papilionoidea</taxon>
        <taxon>Pieridae</taxon>
        <taxon>Pierinae</taxon>
        <taxon>Pieris</taxon>
    </lineage>
</organism>
<protein>
    <submittedName>
        <fullName evidence="1">Uncharacterized protein</fullName>
    </submittedName>
</protein>
<dbReference type="AlphaFoldDB" id="A0A9P0SXQ5"/>
<accession>A0A9P0SXQ5</accession>
<comment type="caution">
    <text evidence="1">The sequence shown here is derived from an EMBL/GenBank/DDBJ whole genome shotgun (WGS) entry which is preliminary data.</text>
</comment>
<reference evidence="1" key="1">
    <citation type="submission" date="2022-05" db="EMBL/GenBank/DDBJ databases">
        <authorList>
            <person name="Okamura Y."/>
        </authorList>
    </citation>
    <scope>NUCLEOTIDE SEQUENCE</scope>
</reference>
<proteinExistence type="predicted"/>
<dbReference type="Proteomes" id="UP001152562">
    <property type="component" value="Unassembled WGS sequence"/>
</dbReference>
<gene>
    <name evidence="1" type="ORF">PIBRA_LOCUS1100</name>
</gene>
<evidence type="ECO:0000313" key="1">
    <source>
        <dbReference type="EMBL" id="CAH3921380.1"/>
    </source>
</evidence>
<evidence type="ECO:0000313" key="2">
    <source>
        <dbReference type="Proteomes" id="UP001152562"/>
    </source>
</evidence>
<sequence length="138" mass="16128">MPTALRSDARNMILKVLVFMKEEKLLQAQIIPFDKLYERITATTGVGKHFVRKLVKEKEDADAAGTKIFIPGKKRLRLRVKIEIDEFDLGVIRRKIHDFYAMKKEIRSNQKLLLVLREEIDFKGSRETLRNILSKIGF</sequence>
<name>A0A9P0SXQ5_PIEBR</name>